<dbReference type="InterPro" id="IPR000742">
    <property type="entry name" value="EGF"/>
</dbReference>
<comment type="caution">
    <text evidence="2">Lacks conserved residue(s) required for the propagation of feature annotation.</text>
</comment>
<feature type="compositionally biased region" description="Low complexity" evidence="4">
    <location>
        <begin position="360"/>
        <end position="380"/>
    </location>
</feature>
<evidence type="ECO:0000256" key="3">
    <source>
        <dbReference type="PROSITE-ProRule" id="PRU00302"/>
    </source>
</evidence>
<feature type="compositionally biased region" description="Pro residues" evidence="4">
    <location>
        <begin position="400"/>
        <end position="415"/>
    </location>
</feature>
<feature type="transmembrane region" description="Helical" evidence="5">
    <location>
        <begin position="331"/>
        <end position="347"/>
    </location>
</feature>
<dbReference type="InterPro" id="IPR000436">
    <property type="entry name" value="Sushi_SCR_CCP_dom"/>
</dbReference>
<evidence type="ECO:0000259" key="8">
    <source>
        <dbReference type="PROSITE" id="PS50923"/>
    </source>
</evidence>
<sequence>MNRRRNEMIFYWQILQLQVFLVAAMVGAQSNNTVSVTYSDCELKIYGCTKLVRPMLNEVRYMFPTTLSDVDTMCKMWSRFVDCVRRFMSSCSTEDQRTKFNKAVSHSMDTVHAICSSDRHQKEYLESAHCFRRVSVHSCGRYYRPLVAQVANREAEDIHICCAYGQFKSCVSAPLLRNCGIKVHALLDHSLSYLVSRCSNTFYPLSYTCPTAPPAPPMTSVITTTPLPPPPSTEPLPSTTIDSTTSLVSKPRTIIYTLPPTPGSRISSAIARTAGFLTITLLLFGRELIAKSLPFRFQGPRDPESRPLIQAEVQLEQLDFRKMRILMSSRWLLFFLLITTCVLITSGRRGGGGSRGGSRGSSSRGSSSRGSSSSSSSRGTTYDRRGSSSGSSRTETRYQPPAPPPPPPKPQPKPSAPEVVRQPAVNPNFRESNPSQGSANRQPAYNPNHKDSSPGANQQPPPYSPRENPPPYTQNQECPPPPYSPTCGSSNVRQPGYPGEAPPPYSGGVPGANYPRQPGMPGGNYPQQGGVPGANYPRQPGMPVGNYPQQGGVPGANYPRQPGMPSGNYPQQGGANYPRQPGTFGQPGVGIPGANYPRQQYTYPANTLGSNVWQPQSGRPAPAYMNYGGLPTGSNMYAKPEKKKGFLGSLMSMGSPKPKKNKYFGSQPSPYGMGGMGGMGHMGGMGGMGPMGGGFMGKHGSKAAMYTMLPYMATRRSPSFFRPSFGYYPIFWHSPFHHHHYHYGHYGHTHYDIYNREYVGRCNQPLKPDHGKVICNSTQGEVACDVKCEEGYLFPDNTTNKENKCWHVTGVWKPMKNFPACQPVCNRTCLNGGTCIAPDVCGCPPEYRGLQCEFYFLKCDVRKLSNGAKIKWVCTHSKNETTCKIKCKDSLQFSTPTEEVYKCSPDGVWTPNVIPECISAESVANSTDVTTHGTNVSTQASDVAKDGTNVSTQASDVTKDGTNVSTQASDVTKDGTNVSTQASDVTTPASEATTKETEAITSESSKRK</sequence>
<dbReference type="EMBL" id="JABXBU010002231">
    <property type="protein sequence ID" value="KAF8764614.1"/>
    <property type="molecule type" value="Genomic_DNA"/>
</dbReference>
<feature type="disulfide bond" evidence="3">
    <location>
        <begin position="762"/>
        <end position="805"/>
    </location>
</feature>
<feature type="disulfide bond" evidence="2">
    <location>
        <begin position="843"/>
        <end position="852"/>
    </location>
</feature>
<reference evidence="9" key="1">
    <citation type="journal article" date="2020" name="bioRxiv">
        <title>Chromosome-level reference genome of the European wasp spider Argiope bruennichi: a resource for studies on range expansion and evolutionary adaptation.</title>
        <authorList>
            <person name="Sheffer M.M."/>
            <person name="Hoppe A."/>
            <person name="Krehenwinkel H."/>
            <person name="Uhl G."/>
            <person name="Kuss A.W."/>
            <person name="Jensen L."/>
            <person name="Jensen C."/>
            <person name="Gillespie R.G."/>
            <person name="Hoff K.J."/>
            <person name="Prost S."/>
        </authorList>
    </citation>
    <scope>NUCLEOTIDE SEQUENCE</scope>
</reference>
<dbReference type="AlphaFoldDB" id="A0A8T0E5V7"/>
<keyword evidence="5" id="KW-0472">Membrane</keyword>
<reference evidence="9" key="2">
    <citation type="submission" date="2020-06" db="EMBL/GenBank/DDBJ databases">
        <authorList>
            <person name="Sheffer M."/>
        </authorList>
    </citation>
    <scope>NUCLEOTIDE SEQUENCE</scope>
</reference>
<evidence type="ECO:0000256" key="4">
    <source>
        <dbReference type="SAM" id="MobiDB-lite"/>
    </source>
</evidence>
<feature type="compositionally biased region" description="Gly residues" evidence="4">
    <location>
        <begin position="348"/>
        <end position="359"/>
    </location>
</feature>
<evidence type="ECO:0000256" key="6">
    <source>
        <dbReference type="SAM" id="SignalP"/>
    </source>
</evidence>
<dbReference type="PROSITE" id="PS50923">
    <property type="entry name" value="SUSHI"/>
    <property type="match status" value="2"/>
</dbReference>
<evidence type="ECO:0000256" key="5">
    <source>
        <dbReference type="SAM" id="Phobius"/>
    </source>
</evidence>
<keyword evidence="5" id="KW-1133">Transmembrane helix</keyword>
<feature type="compositionally biased region" description="Polar residues" evidence="4">
    <location>
        <begin position="948"/>
        <end position="992"/>
    </location>
</feature>
<accession>A0A8T0E5V7</accession>
<dbReference type="SUPFAM" id="SSF57196">
    <property type="entry name" value="EGF/Laminin"/>
    <property type="match status" value="1"/>
</dbReference>
<feature type="domain" description="Sushi" evidence="8">
    <location>
        <begin position="857"/>
        <end position="919"/>
    </location>
</feature>
<keyword evidence="5" id="KW-0812">Transmembrane</keyword>
<organism evidence="9 10">
    <name type="scientific">Argiope bruennichi</name>
    <name type="common">Wasp spider</name>
    <name type="synonym">Aranea bruennichi</name>
    <dbReference type="NCBI Taxonomy" id="94029"/>
    <lineage>
        <taxon>Eukaryota</taxon>
        <taxon>Metazoa</taxon>
        <taxon>Ecdysozoa</taxon>
        <taxon>Arthropoda</taxon>
        <taxon>Chelicerata</taxon>
        <taxon>Arachnida</taxon>
        <taxon>Araneae</taxon>
        <taxon>Araneomorphae</taxon>
        <taxon>Entelegynae</taxon>
        <taxon>Araneoidea</taxon>
        <taxon>Araneidae</taxon>
        <taxon>Argiope</taxon>
    </lineage>
</organism>
<protein>
    <submittedName>
        <fullName evidence="9">Uncharacterized protein</fullName>
    </submittedName>
</protein>
<name>A0A8T0E5V7_ARGBR</name>
<keyword evidence="6" id="KW-0732">Signal</keyword>
<evidence type="ECO:0000256" key="1">
    <source>
        <dbReference type="ARBA" id="ARBA00023157"/>
    </source>
</evidence>
<gene>
    <name evidence="9" type="ORF">HNY73_022673</name>
</gene>
<feature type="compositionally biased region" description="Polar residues" evidence="4">
    <location>
        <begin position="999"/>
        <end position="1008"/>
    </location>
</feature>
<feature type="compositionally biased region" description="Polar residues" evidence="4">
    <location>
        <begin position="429"/>
        <end position="445"/>
    </location>
</feature>
<dbReference type="PROSITE" id="PS50026">
    <property type="entry name" value="EGF_3"/>
    <property type="match status" value="1"/>
</dbReference>
<feature type="chain" id="PRO_5035937649" evidence="6">
    <location>
        <begin position="31"/>
        <end position="1008"/>
    </location>
</feature>
<feature type="compositionally biased region" description="Polar residues" evidence="4">
    <location>
        <begin position="929"/>
        <end position="941"/>
    </location>
</feature>
<feature type="domain" description="EGF-like" evidence="7">
    <location>
        <begin position="822"/>
        <end position="853"/>
    </location>
</feature>
<keyword evidence="2" id="KW-0245">EGF-like domain</keyword>
<dbReference type="PANTHER" id="PTHR33964:SF9">
    <property type="match status" value="1"/>
</dbReference>
<dbReference type="PROSITE" id="PS00022">
    <property type="entry name" value="EGF_1"/>
    <property type="match status" value="1"/>
</dbReference>
<feature type="signal peptide" evidence="6">
    <location>
        <begin position="1"/>
        <end position="30"/>
    </location>
</feature>
<keyword evidence="10" id="KW-1185">Reference proteome</keyword>
<evidence type="ECO:0000313" key="9">
    <source>
        <dbReference type="EMBL" id="KAF8764614.1"/>
    </source>
</evidence>
<feature type="compositionally biased region" description="Pro residues" evidence="4">
    <location>
        <begin position="459"/>
        <end position="484"/>
    </location>
</feature>
<feature type="region of interest" description="Disordered" evidence="4">
    <location>
        <begin position="347"/>
        <end position="575"/>
    </location>
</feature>
<dbReference type="Proteomes" id="UP000807504">
    <property type="component" value="Unassembled WGS sequence"/>
</dbReference>
<keyword evidence="3" id="KW-0768">Sushi</keyword>
<feature type="domain" description="Sushi" evidence="8">
    <location>
        <begin position="760"/>
        <end position="823"/>
    </location>
</feature>
<evidence type="ECO:0000313" key="10">
    <source>
        <dbReference type="Proteomes" id="UP000807504"/>
    </source>
</evidence>
<feature type="region of interest" description="Disordered" evidence="4">
    <location>
        <begin position="929"/>
        <end position="1008"/>
    </location>
</feature>
<evidence type="ECO:0000259" key="7">
    <source>
        <dbReference type="PROSITE" id="PS50026"/>
    </source>
</evidence>
<evidence type="ECO:0000256" key="2">
    <source>
        <dbReference type="PROSITE-ProRule" id="PRU00076"/>
    </source>
</evidence>
<feature type="disulfide bond" evidence="2">
    <location>
        <begin position="825"/>
        <end position="835"/>
    </location>
</feature>
<dbReference type="Gene3D" id="2.10.25.10">
    <property type="entry name" value="Laminin"/>
    <property type="match status" value="1"/>
</dbReference>
<dbReference type="PANTHER" id="PTHR33964">
    <property type="entry name" value="RE45066P-RELATED"/>
    <property type="match status" value="1"/>
</dbReference>
<proteinExistence type="predicted"/>
<comment type="caution">
    <text evidence="9">The sequence shown here is derived from an EMBL/GenBank/DDBJ whole genome shotgun (WGS) entry which is preliminary data.</text>
</comment>
<keyword evidence="1 2" id="KW-1015">Disulfide bond</keyword>